<evidence type="ECO:0000313" key="3">
    <source>
        <dbReference type="EMBL" id="TWH15986.1"/>
    </source>
</evidence>
<dbReference type="Pfam" id="PF07510">
    <property type="entry name" value="GmrSD_C"/>
    <property type="match status" value="1"/>
</dbReference>
<dbReference type="Proteomes" id="UP000317303">
    <property type="component" value="Unassembled WGS sequence"/>
</dbReference>
<gene>
    <name evidence="3" type="ORF">JD82_04974</name>
</gene>
<dbReference type="OrthoDB" id="5196645at2"/>
<dbReference type="PANTHER" id="PTHR24094">
    <property type="entry name" value="SECRETED PROTEIN"/>
    <property type="match status" value="1"/>
</dbReference>
<keyword evidence="4" id="KW-1185">Reference proteome</keyword>
<feature type="domain" description="GmrSD restriction endonucleases C-terminal" evidence="2">
    <location>
        <begin position="101"/>
        <end position="206"/>
    </location>
</feature>
<dbReference type="RefSeq" id="WP_051758081.1">
    <property type="nucleotide sequence ID" value="NZ_JOIJ01000025.1"/>
</dbReference>
<keyword evidence="1" id="KW-0472">Membrane</keyword>
<name>A0A660C3P3_9PSEU</name>
<keyword evidence="1" id="KW-0812">Transmembrane</keyword>
<evidence type="ECO:0000256" key="1">
    <source>
        <dbReference type="SAM" id="Phobius"/>
    </source>
</evidence>
<evidence type="ECO:0000313" key="4">
    <source>
        <dbReference type="Proteomes" id="UP000317303"/>
    </source>
</evidence>
<proteinExistence type="predicted"/>
<dbReference type="PANTHER" id="PTHR24094:SF15">
    <property type="entry name" value="AMP-DEPENDENT SYNTHETASE_LIGASE DOMAIN-CONTAINING PROTEIN-RELATED"/>
    <property type="match status" value="1"/>
</dbReference>
<comment type="caution">
    <text evidence="3">The sequence shown here is derived from an EMBL/GenBank/DDBJ whole genome shotgun (WGS) entry which is preliminary data.</text>
</comment>
<dbReference type="AlphaFoldDB" id="A0A660C3P3"/>
<accession>A0A660C3P3</accession>
<organism evidence="3 4">
    <name type="scientific">Prauserella rugosa</name>
    <dbReference type="NCBI Taxonomy" id="43354"/>
    <lineage>
        <taxon>Bacteria</taxon>
        <taxon>Bacillati</taxon>
        <taxon>Actinomycetota</taxon>
        <taxon>Actinomycetes</taxon>
        <taxon>Pseudonocardiales</taxon>
        <taxon>Pseudonocardiaceae</taxon>
        <taxon>Prauserella</taxon>
    </lineage>
</organism>
<reference evidence="3 4" key="1">
    <citation type="submission" date="2019-07" db="EMBL/GenBank/DDBJ databases">
        <title>R&amp;d 2014.</title>
        <authorList>
            <person name="Klenk H.-P."/>
        </authorList>
    </citation>
    <scope>NUCLEOTIDE SEQUENCE [LARGE SCALE GENOMIC DNA]</scope>
    <source>
        <strain evidence="3 4">DSM 43194</strain>
    </source>
</reference>
<feature type="transmembrane region" description="Helical" evidence="1">
    <location>
        <begin position="7"/>
        <end position="25"/>
    </location>
</feature>
<dbReference type="InterPro" id="IPR011089">
    <property type="entry name" value="GmrSD_C"/>
</dbReference>
<sequence length="214" mass="23430">MKRIVQYVGYAIAGVVLAGGAVWISDGDTAAAPFSQTNGVADVDQARDQLASLEVRPEHSTDGYDRDDWPHWMPVGDGCDAREWVLREHAEDMVRTKGACTIGNGRWTSSYDGEVVTDPSELDIDHLVPLAEAHASGGYAWSEDRRGEFANDVRFLVPVTASSNRSKGDADPAEWLPDVDVCTYLVDYVAAKAEYALTVDRVEHDAIDRGLDRC</sequence>
<evidence type="ECO:0000259" key="2">
    <source>
        <dbReference type="Pfam" id="PF07510"/>
    </source>
</evidence>
<keyword evidence="1" id="KW-1133">Transmembrane helix</keyword>
<dbReference type="EMBL" id="VLJV01000002">
    <property type="protein sequence ID" value="TWH15986.1"/>
    <property type="molecule type" value="Genomic_DNA"/>
</dbReference>
<protein>
    <recommendedName>
        <fullName evidence="2">GmrSD restriction endonucleases C-terminal domain-containing protein</fullName>
    </recommendedName>
</protein>